<evidence type="ECO:0000256" key="7">
    <source>
        <dbReference type="ARBA" id="ARBA00023163"/>
    </source>
</evidence>
<sequence>MAVKRKAVESAAADPQKRSRFEETTEDWPSDDSGDYQVNYTDNGTLRADSEARRQWHYVCEVEGCGQRFNRPCRLEAHMRSHNKERPFACTEPGCDKNFPRKDHLQRHVKNAHNPVAARTFTCAWEGCGKSFTSNGRLQRHQDVHDSKFYCTDYPPCNHAFRTEKTLTAHVKSDHLAVKPYACTLVDAETGETCTHGYQQEAALHRHIAKAHAPKPEGVPDAGHFCMICIPPGTETETIQTETGETTTIPKQPLSFASADELAAHTLESHPPVCSECGQKFKNPCTLKSHFDTVHADPADQPRFPCPKPDCDNVFTRKHNLTVHIQAVHDKMMKYFCTADSQQASKHADLLAWHGENACGAAFKVKSSLDQHIRTHHLGLQNRKEARRAAKSKKKTDPSMLTLLTGVGYEKGRDVPCLVATCEYRFYMDRDLRRHLRAAHNMSDEDVDERIGERDALTGGQFWIGGLDDPMFESVDPSMPQTPTPYFTDAGMAVDAQHKAVDPRLAFFDQLFVAEDADMDRAMGLEGLEPATDVQAGLGMEMLYPVEQYNMGHAREQL</sequence>
<dbReference type="Gene3D" id="3.30.160.60">
    <property type="entry name" value="Classic Zinc Finger"/>
    <property type="match status" value="6"/>
</dbReference>
<feature type="region of interest" description="Disordered" evidence="10">
    <location>
        <begin position="1"/>
        <end position="37"/>
    </location>
</feature>
<dbReference type="PROSITE" id="PS00028">
    <property type="entry name" value="ZINC_FINGER_C2H2_1"/>
    <property type="match status" value="6"/>
</dbReference>
<dbReference type="RefSeq" id="XP_033526674.1">
    <property type="nucleotide sequence ID" value="XM_033664792.1"/>
</dbReference>
<feature type="domain" description="C2H2-type" evidence="11">
    <location>
        <begin position="272"/>
        <end position="300"/>
    </location>
</feature>
<keyword evidence="5" id="KW-0862">Zinc</keyword>
<evidence type="ECO:0000256" key="9">
    <source>
        <dbReference type="PROSITE-ProRule" id="PRU00042"/>
    </source>
</evidence>
<evidence type="ECO:0000256" key="6">
    <source>
        <dbReference type="ARBA" id="ARBA00023015"/>
    </source>
</evidence>
<keyword evidence="13" id="KW-1185">Reference proteome</keyword>
<dbReference type="FunFam" id="3.30.160.60:FF:001102">
    <property type="entry name" value="Transcription factor IIIA"/>
    <property type="match status" value="1"/>
</dbReference>
<keyword evidence="8" id="KW-0539">Nucleus</keyword>
<feature type="domain" description="C2H2-type" evidence="11">
    <location>
        <begin position="58"/>
        <end position="87"/>
    </location>
</feature>
<dbReference type="GeneID" id="54405224"/>
<feature type="domain" description="C2H2-type" evidence="11">
    <location>
        <begin position="88"/>
        <end position="113"/>
    </location>
</feature>
<name>A0A6A6AN25_9PLEO</name>
<feature type="domain" description="C2H2-type" evidence="11">
    <location>
        <begin position="121"/>
        <end position="150"/>
    </location>
</feature>
<dbReference type="SMART" id="SM00355">
    <property type="entry name" value="ZnF_C2H2"/>
    <property type="match status" value="9"/>
</dbReference>
<dbReference type="EMBL" id="ML977501">
    <property type="protein sequence ID" value="KAF2132287.1"/>
    <property type="molecule type" value="Genomic_DNA"/>
</dbReference>
<keyword evidence="4 9" id="KW-0863">Zinc-finger</keyword>
<proteinExistence type="predicted"/>
<dbReference type="PROSITE" id="PS50157">
    <property type="entry name" value="ZINC_FINGER_C2H2_2"/>
    <property type="match status" value="6"/>
</dbReference>
<evidence type="ECO:0000256" key="2">
    <source>
        <dbReference type="ARBA" id="ARBA00022723"/>
    </source>
</evidence>
<dbReference type="PANTHER" id="PTHR46179:SF13">
    <property type="entry name" value="C2H2-TYPE DOMAIN-CONTAINING PROTEIN"/>
    <property type="match status" value="1"/>
</dbReference>
<dbReference type="Pfam" id="PF00096">
    <property type="entry name" value="zf-C2H2"/>
    <property type="match status" value="5"/>
</dbReference>
<evidence type="ECO:0000313" key="12">
    <source>
        <dbReference type="EMBL" id="KAF2132287.1"/>
    </source>
</evidence>
<accession>A0A6A6AN25</accession>
<dbReference type="SUPFAM" id="SSF57667">
    <property type="entry name" value="beta-beta-alpha zinc fingers"/>
    <property type="match status" value="2"/>
</dbReference>
<dbReference type="InterPro" id="IPR051061">
    <property type="entry name" value="Zinc_finger_trans_reg"/>
</dbReference>
<feature type="domain" description="C2H2-type" evidence="11">
    <location>
        <begin position="304"/>
        <end position="334"/>
    </location>
</feature>
<dbReference type="InterPro" id="IPR036236">
    <property type="entry name" value="Znf_C2H2_sf"/>
</dbReference>
<keyword evidence="6" id="KW-0805">Transcription regulation</keyword>
<evidence type="ECO:0000313" key="13">
    <source>
        <dbReference type="Proteomes" id="UP000799771"/>
    </source>
</evidence>
<dbReference type="InterPro" id="IPR013087">
    <property type="entry name" value="Znf_C2H2_type"/>
</dbReference>
<evidence type="ECO:0000256" key="8">
    <source>
        <dbReference type="ARBA" id="ARBA00023242"/>
    </source>
</evidence>
<keyword evidence="7" id="KW-0804">Transcription</keyword>
<protein>
    <recommendedName>
        <fullName evidence="11">C2H2-type domain-containing protein</fullName>
    </recommendedName>
</protein>
<dbReference type="GO" id="GO:0006357">
    <property type="term" value="P:regulation of transcription by RNA polymerase II"/>
    <property type="evidence" value="ECO:0007669"/>
    <property type="project" value="TreeGrafter"/>
</dbReference>
<evidence type="ECO:0000256" key="3">
    <source>
        <dbReference type="ARBA" id="ARBA00022737"/>
    </source>
</evidence>
<feature type="domain" description="C2H2-type" evidence="11">
    <location>
        <begin position="149"/>
        <end position="180"/>
    </location>
</feature>
<feature type="compositionally biased region" description="Acidic residues" evidence="10">
    <location>
        <begin position="24"/>
        <end position="34"/>
    </location>
</feature>
<dbReference type="AlphaFoldDB" id="A0A6A6AN25"/>
<gene>
    <name evidence="12" type="ORF">P153DRAFT_311123</name>
</gene>
<evidence type="ECO:0000259" key="11">
    <source>
        <dbReference type="PROSITE" id="PS50157"/>
    </source>
</evidence>
<dbReference type="Proteomes" id="UP000799771">
    <property type="component" value="Unassembled WGS sequence"/>
</dbReference>
<keyword evidence="2" id="KW-0479">Metal-binding</keyword>
<dbReference type="OrthoDB" id="4748970at2759"/>
<evidence type="ECO:0000256" key="1">
    <source>
        <dbReference type="ARBA" id="ARBA00004123"/>
    </source>
</evidence>
<reference evidence="12" key="1">
    <citation type="journal article" date="2020" name="Stud. Mycol.">
        <title>101 Dothideomycetes genomes: a test case for predicting lifestyles and emergence of pathogens.</title>
        <authorList>
            <person name="Haridas S."/>
            <person name="Albert R."/>
            <person name="Binder M."/>
            <person name="Bloem J."/>
            <person name="Labutti K."/>
            <person name="Salamov A."/>
            <person name="Andreopoulos B."/>
            <person name="Baker S."/>
            <person name="Barry K."/>
            <person name="Bills G."/>
            <person name="Bluhm B."/>
            <person name="Cannon C."/>
            <person name="Castanera R."/>
            <person name="Culley D."/>
            <person name="Daum C."/>
            <person name="Ezra D."/>
            <person name="Gonzalez J."/>
            <person name="Henrissat B."/>
            <person name="Kuo A."/>
            <person name="Liang C."/>
            <person name="Lipzen A."/>
            <person name="Lutzoni F."/>
            <person name="Magnuson J."/>
            <person name="Mondo S."/>
            <person name="Nolan M."/>
            <person name="Ohm R."/>
            <person name="Pangilinan J."/>
            <person name="Park H.-J."/>
            <person name="Ramirez L."/>
            <person name="Alfaro M."/>
            <person name="Sun H."/>
            <person name="Tritt A."/>
            <person name="Yoshinaga Y."/>
            <person name="Zwiers L.-H."/>
            <person name="Turgeon B."/>
            <person name="Goodwin S."/>
            <person name="Spatafora J."/>
            <person name="Crous P."/>
            <person name="Grigoriev I."/>
        </authorList>
    </citation>
    <scope>NUCLEOTIDE SEQUENCE</scope>
    <source>
        <strain evidence="12">CBS 119687</strain>
    </source>
</reference>
<keyword evidence="3" id="KW-0677">Repeat</keyword>
<evidence type="ECO:0000256" key="10">
    <source>
        <dbReference type="SAM" id="MobiDB-lite"/>
    </source>
</evidence>
<organism evidence="12 13">
    <name type="scientific">Dothidotthia symphoricarpi CBS 119687</name>
    <dbReference type="NCBI Taxonomy" id="1392245"/>
    <lineage>
        <taxon>Eukaryota</taxon>
        <taxon>Fungi</taxon>
        <taxon>Dikarya</taxon>
        <taxon>Ascomycota</taxon>
        <taxon>Pezizomycotina</taxon>
        <taxon>Dothideomycetes</taxon>
        <taxon>Pleosporomycetidae</taxon>
        <taxon>Pleosporales</taxon>
        <taxon>Dothidotthiaceae</taxon>
        <taxon>Dothidotthia</taxon>
    </lineage>
</organism>
<evidence type="ECO:0000256" key="4">
    <source>
        <dbReference type="ARBA" id="ARBA00022771"/>
    </source>
</evidence>
<dbReference type="PANTHER" id="PTHR46179">
    <property type="entry name" value="ZINC FINGER PROTEIN"/>
    <property type="match status" value="1"/>
</dbReference>
<evidence type="ECO:0000256" key="5">
    <source>
        <dbReference type="ARBA" id="ARBA00022833"/>
    </source>
</evidence>
<dbReference type="GO" id="GO:0008270">
    <property type="term" value="F:zinc ion binding"/>
    <property type="evidence" value="ECO:0007669"/>
    <property type="project" value="UniProtKB-KW"/>
</dbReference>
<comment type="subcellular location">
    <subcellularLocation>
        <location evidence="1">Nucleus</location>
    </subcellularLocation>
</comment>
<dbReference type="GO" id="GO:0005634">
    <property type="term" value="C:nucleus"/>
    <property type="evidence" value="ECO:0007669"/>
    <property type="project" value="UniProtKB-SubCell"/>
</dbReference>